<dbReference type="InterPro" id="IPR006531">
    <property type="entry name" value="Gp5/Vgr_OB"/>
</dbReference>
<dbReference type="Proteomes" id="UP001321305">
    <property type="component" value="Chromosome"/>
</dbReference>
<sequence length="639" mass="70960">MPESTLFTNVEVVIQDYNEDRPIVFSSLQLHEELLNVNHFSFSLQPAISEDILSSVIDFKRRVLGKDVVITFKDVDGNNNHTFKGIVCEVNSTMIDEQYHEFQISGKGIFCKVDELKVCKSYYKQTLSDIIDKAFKHSDLKNSIEKDPSTTKELHYIVQYHQTLFEFLCYLAIRFGEWMYYDGEHLKFGKRSEDEIVELTLPGDISNLDLRAQLVRSPKGMVTTDIFRSEVIEVNTRETAPDNPIFQASEEAGSRAIEEEPGSLYVPSGFNQDVVSDKLRLEQQAIIASAVEITGRTRNSKLRVGGTIKIKENSSAEGKDYIIIRITHSSGNPANYSNSFTAVPAEVPVPPYTNPLIITRATPQPAIVTDNEDDAGLARVKVRFPWMGSEEKSPWISMLVPHAGRDRGFRFLPEVDDEVMVSFWDNNVELPFVSGAVYTQRNLPGLAEVGNHVKRIGSRSGRRLDINDDEGVLVIADSFNQSPKNVVSLVLNDNEQKAAIQSTQDSDNYSVIILHNGEDLSLGLRSGGQMVAEFRLFKDGPKIEMKSKGDINIQADGDVNIRAGGKVDVKASGEMNLEAQQELQVSSTLGNCKVQAMNVELKGDISFKAEGQITEVKGVQTSIQGNATTAVKGALVLIN</sequence>
<name>A0ABZ2ENN0_9BACT</name>
<proteinExistence type="predicted"/>
<dbReference type="EMBL" id="CP144143">
    <property type="protein sequence ID" value="WWC84798.1"/>
    <property type="molecule type" value="Genomic_DNA"/>
</dbReference>
<dbReference type="Pfam" id="PF05954">
    <property type="entry name" value="Phage_GPD"/>
    <property type="match status" value="1"/>
</dbReference>
<dbReference type="Gene3D" id="2.40.50.230">
    <property type="entry name" value="Gp5 N-terminal domain"/>
    <property type="match status" value="1"/>
</dbReference>
<dbReference type="SUPFAM" id="SSF69255">
    <property type="entry name" value="gp5 N-terminal domain-like"/>
    <property type="match status" value="1"/>
</dbReference>
<dbReference type="Pfam" id="PF04717">
    <property type="entry name" value="Phage_base_V"/>
    <property type="match status" value="1"/>
</dbReference>
<evidence type="ECO:0000259" key="1">
    <source>
        <dbReference type="Pfam" id="PF04717"/>
    </source>
</evidence>
<dbReference type="SUPFAM" id="SSF69279">
    <property type="entry name" value="Phage tail proteins"/>
    <property type="match status" value="2"/>
</dbReference>
<evidence type="ECO:0000313" key="2">
    <source>
        <dbReference type="EMBL" id="WWC84798.1"/>
    </source>
</evidence>
<dbReference type="RefSeq" id="WP_409966049.1">
    <property type="nucleotide sequence ID" value="NZ_CP144143.1"/>
</dbReference>
<dbReference type="InterPro" id="IPR037026">
    <property type="entry name" value="Vgr_OB-fold_dom_sf"/>
</dbReference>
<reference evidence="3" key="1">
    <citation type="submission" date="2024-01" db="EMBL/GenBank/DDBJ databases">
        <title>Mycovorax composti gen. nov. sp. nov., a member of the family Chitinophagaceae isolated from button mushroom compost.</title>
        <authorList>
            <person name="Thai M."/>
            <person name="Bell T.L."/>
            <person name="Kertesz M.A."/>
        </authorList>
    </citation>
    <scope>NUCLEOTIDE SEQUENCE [LARGE SCALE GENOMIC DNA]</scope>
    <source>
        <strain evidence="3">C216</strain>
    </source>
</reference>
<dbReference type="Gene3D" id="4.10.220.110">
    <property type="match status" value="1"/>
</dbReference>
<feature type="domain" description="Gp5/Type VI secretion system Vgr protein OB-fold" evidence="1">
    <location>
        <begin position="364"/>
        <end position="438"/>
    </location>
</feature>
<keyword evidence="3" id="KW-1185">Reference proteome</keyword>
<dbReference type="Gene3D" id="3.55.50.10">
    <property type="entry name" value="Baseplate protein-like domains"/>
    <property type="match status" value="1"/>
</dbReference>
<gene>
    <name evidence="2" type="ORF">PIECOFPK_02540</name>
</gene>
<accession>A0ABZ2ENN0</accession>
<dbReference type="Gene3D" id="2.30.110.50">
    <property type="match status" value="1"/>
</dbReference>
<protein>
    <recommendedName>
        <fullName evidence="1">Gp5/Type VI secretion system Vgr protein OB-fold domain-containing protein</fullName>
    </recommendedName>
</protein>
<evidence type="ECO:0000313" key="3">
    <source>
        <dbReference type="Proteomes" id="UP001321305"/>
    </source>
</evidence>
<organism evidence="2 3">
    <name type="scientific">Mycovorax composti</name>
    <dbReference type="NCBI Taxonomy" id="2962693"/>
    <lineage>
        <taxon>Bacteria</taxon>
        <taxon>Pseudomonadati</taxon>
        <taxon>Bacteroidota</taxon>
        <taxon>Chitinophagia</taxon>
        <taxon>Chitinophagales</taxon>
        <taxon>Chitinophagaceae</taxon>
        <taxon>Mycovorax</taxon>
    </lineage>
</organism>